<organism evidence="3 4">
    <name type="scientific">Thermoanaerobacterium thermosaccharolyticum</name>
    <name type="common">Clostridium thermosaccharolyticum</name>
    <dbReference type="NCBI Taxonomy" id="1517"/>
    <lineage>
        <taxon>Bacteria</taxon>
        <taxon>Bacillati</taxon>
        <taxon>Bacillota</taxon>
        <taxon>Clostridia</taxon>
        <taxon>Thermoanaerobacterales</taxon>
        <taxon>Thermoanaerobacteraceae</taxon>
        <taxon>Thermoanaerobacterium</taxon>
    </lineage>
</organism>
<dbReference type="SUPFAM" id="SSF52540">
    <property type="entry name" value="P-loop containing nucleoside triphosphate hydrolases"/>
    <property type="match status" value="1"/>
</dbReference>
<dbReference type="Pfam" id="PF05729">
    <property type="entry name" value="NACHT"/>
    <property type="match status" value="1"/>
</dbReference>
<accession>A0A223I022</accession>
<evidence type="ECO:0000259" key="1">
    <source>
        <dbReference type="Pfam" id="PF05729"/>
    </source>
</evidence>
<dbReference type="EMBL" id="CP016893">
    <property type="protein sequence ID" value="AST58073.1"/>
    <property type="molecule type" value="Genomic_DNA"/>
</dbReference>
<evidence type="ECO:0000313" key="4">
    <source>
        <dbReference type="Proteomes" id="UP000214975"/>
    </source>
</evidence>
<gene>
    <name evidence="3" type="ORF">Thert_02134</name>
</gene>
<evidence type="ECO:0000259" key="2">
    <source>
        <dbReference type="Pfam" id="PF14130"/>
    </source>
</evidence>
<feature type="domain" description="NACHT" evidence="1">
    <location>
        <begin position="277"/>
        <end position="449"/>
    </location>
</feature>
<dbReference type="InterPro" id="IPR007111">
    <property type="entry name" value="NACHT_NTPase"/>
</dbReference>
<proteinExistence type="predicted"/>
<dbReference type="Pfam" id="PF14130">
    <property type="entry name" value="Cap4_nuclease"/>
    <property type="match status" value="1"/>
</dbReference>
<name>A0A223I022_THETR</name>
<feature type="domain" description="CD-NTase associated protein 4-like DNA endonuclease" evidence="2">
    <location>
        <begin position="13"/>
        <end position="214"/>
    </location>
</feature>
<dbReference type="RefSeq" id="WP_094397539.1">
    <property type="nucleotide sequence ID" value="NZ_CP016893.1"/>
</dbReference>
<reference evidence="3 4" key="1">
    <citation type="submission" date="2016-08" db="EMBL/GenBank/DDBJ databases">
        <title>A novel genetic cassette of butanologenic Thermoanaerobacterium thermosaccharolyticum that directly convert cellulose to butanol.</title>
        <authorList>
            <person name="Li T."/>
            <person name="He J."/>
        </authorList>
    </citation>
    <scope>NUCLEOTIDE SEQUENCE [LARGE SCALE GENOMIC DNA]</scope>
    <source>
        <strain evidence="3 4">TG57</strain>
    </source>
</reference>
<dbReference type="InterPro" id="IPR027417">
    <property type="entry name" value="P-loop_NTPase"/>
</dbReference>
<sequence>MDRKNPTSPIRSGLDFQDLWGAFLCVEWLKNPDKYKWIRFETVPDELNDRNFFLDDIILYTQDDTYHVYQIKHKQNPKKDKWNWDSLLKQESNSKGEPKNSLIQKWFKSMFKPELDGKISFAAFVSNGIADEDIQRCLDGDKIDISFVKSNFPEVYAKIKEQLVDEIKIEIFFNEFHFYFGQKNVDELEQEIRKILQEDLGVTENGATNLLSQIHKESRKPYTNKILIEQIRNWCEWDNPRPLNENFQVPEDFVFFDREIHEKIISDLMNPEGGIKVFYGKPGSGKSTYLSKLHELLTERKVISVRHHYHIDPNDPNPIGRLESQRVIESIKYQFKLHSQYLGDLAHKNSKNIALREYIAQLAGELYEKGKAFVLIIDGLDHVLRYRDEKELSEFLKEVCYPQPGLWLLIGMQMSAKEYLPQIIFEKCPEEQWIEIKGISKDAIEEILNANLLGLNLPKDSSQKKALVEKLFGLTEGNPLHLRYTLRELKNKLGNKLLTVFDCDDLLPYSGEISIYYDSLWRKLPETSKTFAFLVAMADFSFKKFQLFEILPKFEDNPIKIQEGFKAISHLLDEKSQDISIYHNSFETFILDRPELHLQEKPIKRILKEWLEESPYEELKWAELRKLYYDLGNPEPILGLNRDWLLDAICYPRDPLKIVAQLRLGIKAALERGLYGKAYELSQLKTYYENSLEYIDESAELIWEVAFLRNERKEEIYKRDLNKLYSRNIPIIVEAAVKDGETEIINDAIEVLNSRHENQTIRTKGDIGAEVPQISRYLIEVVSCAKNISSKKVYHYIKQFRNTGWSSDLFGIYSAALLKSKQLTKALELLGMELTKEERNTILNNLAEYGLKYNDKNIDSVISAENKADLSYFCLLYLLIKGVDIGELPKLPNYEDFPRFVKEYETGRRAERAKMFSDNFFLGVIYGLQEREAEVFEWIEGAEKRWTLDVISCAFQAGIATAKKIKANDSIKYTTIFEYLEKVTKLRFPEHRDLLELQYSLTIALSNILKSIYLIKITLNQSPIITMEECIRINGSKFYSSREFIQFLLEIGTPILSSDSFRHFLEEQRAFWKRHITYFSERSQWYALLARLALIYNDVDAVNEFLNLSASNLLGYGYHKDMYLDELMDAIRECHKSGSEKSVKWISEIAPLVENVREYTDGDETRHFPIFLAELLVNVSPELLYKYYYQKAYEEDLFLAENIFKNVIRSLNFEADEEVWLATTALDSDSFEELKSIAANNEGANRALTIIQDYLGPVDYSVNDDFYSGPVTSSSPFLAEKKIDYSVITPASLGQYLDRIETKWDMRQFLTEWLKHWNSREDVDKRCIYDTIKTIVEKQGLHNADEEILDFLYPLAYEFDEDINEAFEYLCWAQANHRGWGKYWSDEKRVFERWKFLKEYFPTRYMEFFKKSIYYTGVRYGRGREYFVPLLRGVQFFLFFDKQEYAEEIIEAGILFAKELMADIVLPPSKWLMLPEIGVIDILLQRLTWPSPFVRERAATAIASLLIDSSNKIFISDKLIEFISNQKLESLVAIGLLPLIKAASTRPEEMDYLDIDRLISALPLTSVVIDKLVNELATLLNKKVTVSKKVIDIKPAPYLYHSSDFFLKNVTGFLAPIYFEIAKMISERTGKDFIKQWAYTADEIMEQCGFQKEENEVMHFYGGRTSPILLGMSTNLSEVYRSAFLRVLQYYYDQGNISKGLYLKYSYITLPVELSYWKIEPQRCPDWWPGFNTNVSSRDIDLSKTGLFDSFNRLINEEGDFKVIGLDGAAKPSVGWSKGNIDTRITMIAFAYEVVGSNIPLAEEVAKEIMWSSQRLIPKAPRPFNMLEASNYVIQLEEIPIELNDLVIFPLVYRCKPLVISLWQWFRDYYPPFILSKDMDREMIIRLHKKELNYYYRDKVIVRVFDWLEGLKERNDIDMEIPHGTCILMKTEFLNKLLVDYGLRLGYVVRINYKFKKSIFDKAQSYEEYHLLGVSRIII</sequence>
<dbReference type="InterPro" id="IPR025382">
    <property type="entry name" value="Cap4-like_endonuclease_dom"/>
</dbReference>
<protein>
    <submittedName>
        <fullName evidence="3">Type IV secretion protein Rhs</fullName>
    </submittedName>
</protein>
<dbReference type="Gene3D" id="3.40.50.300">
    <property type="entry name" value="P-loop containing nucleotide triphosphate hydrolases"/>
    <property type="match status" value="1"/>
</dbReference>
<dbReference type="GO" id="GO:0004518">
    <property type="term" value="F:nuclease activity"/>
    <property type="evidence" value="ECO:0007669"/>
    <property type="project" value="InterPro"/>
</dbReference>
<dbReference type="Proteomes" id="UP000214975">
    <property type="component" value="Chromosome"/>
</dbReference>
<evidence type="ECO:0000313" key="3">
    <source>
        <dbReference type="EMBL" id="AST58073.1"/>
    </source>
</evidence>